<dbReference type="EnsemblMetazoa" id="RPRC011117-RA">
    <property type="protein sequence ID" value="RPRC011117-PA"/>
    <property type="gene ID" value="RPRC011117"/>
</dbReference>
<accession>T1I498</accession>
<name>T1I498_RHOPR</name>
<feature type="domain" description="Endonuclease/exonuclease/phosphatase" evidence="1">
    <location>
        <begin position="2"/>
        <end position="91"/>
    </location>
</feature>
<evidence type="ECO:0000313" key="2">
    <source>
        <dbReference type="EnsemblMetazoa" id="RPRC011117-PA"/>
    </source>
</evidence>
<protein>
    <submittedName>
        <fullName evidence="2">Endo/exonuclease/phosphatase domain-containing protein</fullName>
    </submittedName>
</protein>
<dbReference type="VEuPathDB" id="VectorBase:RPRC011117"/>
<organism evidence="2 3">
    <name type="scientific">Rhodnius prolixus</name>
    <name type="common">Triatomid bug</name>
    <dbReference type="NCBI Taxonomy" id="13249"/>
    <lineage>
        <taxon>Eukaryota</taxon>
        <taxon>Metazoa</taxon>
        <taxon>Ecdysozoa</taxon>
        <taxon>Arthropoda</taxon>
        <taxon>Hexapoda</taxon>
        <taxon>Insecta</taxon>
        <taxon>Pterygota</taxon>
        <taxon>Neoptera</taxon>
        <taxon>Paraneoptera</taxon>
        <taxon>Hemiptera</taxon>
        <taxon>Heteroptera</taxon>
        <taxon>Panheteroptera</taxon>
        <taxon>Cimicomorpha</taxon>
        <taxon>Reduviidae</taxon>
        <taxon>Triatominae</taxon>
        <taxon>Rhodnius</taxon>
    </lineage>
</organism>
<dbReference type="AlphaFoldDB" id="T1I498"/>
<dbReference type="GO" id="GO:0003824">
    <property type="term" value="F:catalytic activity"/>
    <property type="evidence" value="ECO:0007669"/>
    <property type="project" value="InterPro"/>
</dbReference>
<dbReference type="EMBL" id="ACPB03034351">
    <property type="status" value="NOT_ANNOTATED_CDS"/>
    <property type="molecule type" value="Genomic_DNA"/>
</dbReference>
<dbReference type="InParanoid" id="T1I498"/>
<dbReference type="InterPro" id="IPR005135">
    <property type="entry name" value="Endo/exonuclease/phosphatase"/>
</dbReference>
<dbReference type="Gene3D" id="3.60.10.10">
    <property type="entry name" value="Endonuclease/exonuclease/phosphatase"/>
    <property type="match status" value="1"/>
</dbReference>
<dbReference type="InterPro" id="IPR036691">
    <property type="entry name" value="Endo/exonu/phosph_ase_sf"/>
</dbReference>
<dbReference type="Pfam" id="PF14529">
    <property type="entry name" value="Exo_endo_phos_2"/>
    <property type="match status" value="1"/>
</dbReference>
<dbReference type="HOGENOM" id="CLU_157498_1_0_1"/>
<keyword evidence="3" id="KW-1185">Reference proteome</keyword>
<dbReference type="SUPFAM" id="SSF56219">
    <property type="entry name" value="DNase I-like"/>
    <property type="match status" value="1"/>
</dbReference>
<evidence type="ECO:0000313" key="3">
    <source>
        <dbReference type="Proteomes" id="UP000015103"/>
    </source>
</evidence>
<proteinExistence type="predicted"/>
<evidence type="ECO:0000259" key="1">
    <source>
        <dbReference type="Pfam" id="PF14529"/>
    </source>
</evidence>
<dbReference type="Proteomes" id="UP000015103">
    <property type="component" value="Unassembled WGS sequence"/>
</dbReference>
<reference evidence="2" key="1">
    <citation type="submission" date="2015-05" db="UniProtKB">
        <authorList>
            <consortium name="EnsemblMetazoa"/>
        </authorList>
    </citation>
    <scope>IDENTIFICATION</scope>
</reference>
<sequence length="99" mass="10743">AQIIIGGDFNSRIGLLNSTEDDVFANLHIKGYRSSQDGCFTKRGSLLVDLMENSGMFVCNGRVNGDESGKFTYVGTQGCSVIDLVWANIGLTPFVKNFT</sequence>